<dbReference type="EMBL" id="SNXW01000005">
    <property type="protein sequence ID" value="TDP82878.1"/>
    <property type="molecule type" value="Genomic_DNA"/>
</dbReference>
<dbReference type="GO" id="GO:0009247">
    <property type="term" value="P:glycolipid biosynthetic process"/>
    <property type="evidence" value="ECO:0007669"/>
    <property type="project" value="UniProtKB-ARBA"/>
</dbReference>
<dbReference type="CDD" id="cd07984">
    <property type="entry name" value="LPLAT_LABLAT-like"/>
    <property type="match status" value="1"/>
</dbReference>
<name>A0A4V3CVL1_9BURK</name>
<dbReference type="InterPro" id="IPR004960">
    <property type="entry name" value="LipA_acyltrans"/>
</dbReference>
<accession>A0A4V3CVL1</accession>
<evidence type="ECO:0000256" key="3">
    <source>
        <dbReference type="ARBA" id="ARBA00022519"/>
    </source>
</evidence>
<dbReference type="AlphaFoldDB" id="A0A4V3CVL1"/>
<evidence type="ECO:0000313" key="7">
    <source>
        <dbReference type="EMBL" id="TDP82878.1"/>
    </source>
</evidence>
<keyword evidence="8" id="KW-1185">Reference proteome</keyword>
<reference evidence="7 8" key="1">
    <citation type="submission" date="2019-03" db="EMBL/GenBank/DDBJ databases">
        <title>Genomic Encyclopedia of Type Strains, Phase IV (KMG-IV): sequencing the most valuable type-strain genomes for metagenomic binning, comparative biology and taxonomic classification.</title>
        <authorList>
            <person name="Goeker M."/>
        </authorList>
    </citation>
    <scope>NUCLEOTIDE SEQUENCE [LARGE SCALE GENOMIC DNA]</scope>
    <source>
        <strain evidence="7 8">DSM 11901</strain>
    </source>
</reference>
<dbReference type="OrthoDB" id="8524027at2"/>
<comment type="subcellular location">
    <subcellularLocation>
        <location evidence="1">Cell inner membrane</location>
    </subcellularLocation>
</comment>
<evidence type="ECO:0000256" key="6">
    <source>
        <dbReference type="ARBA" id="ARBA00023315"/>
    </source>
</evidence>
<keyword evidence="5" id="KW-0472">Membrane</keyword>
<proteinExistence type="predicted"/>
<keyword evidence="4 7" id="KW-0808">Transferase</keyword>
<keyword evidence="2" id="KW-1003">Cell membrane</keyword>
<dbReference type="RefSeq" id="WP_133608819.1">
    <property type="nucleotide sequence ID" value="NZ_SNXW01000005.1"/>
</dbReference>
<gene>
    <name evidence="7" type="ORF">EV672_10565</name>
</gene>
<dbReference type="GO" id="GO:0005886">
    <property type="term" value="C:plasma membrane"/>
    <property type="evidence" value="ECO:0007669"/>
    <property type="project" value="UniProtKB-SubCell"/>
</dbReference>
<evidence type="ECO:0000313" key="8">
    <source>
        <dbReference type="Proteomes" id="UP000294593"/>
    </source>
</evidence>
<evidence type="ECO:0000256" key="2">
    <source>
        <dbReference type="ARBA" id="ARBA00022475"/>
    </source>
</evidence>
<evidence type="ECO:0000256" key="1">
    <source>
        <dbReference type="ARBA" id="ARBA00004533"/>
    </source>
</evidence>
<comment type="caution">
    <text evidence="7">The sequence shown here is derived from an EMBL/GenBank/DDBJ whole genome shotgun (WGS) entry which is preliminary data.</text>
</comment>
<dbReference type="NCBIfam" id="NF006487">
    <property type="entry name" value="PRK08905.1"/>
    <property type="match status" value="1"/>
</dbReference>
<evidence type="ECO:0000256" key="4">
    <source>
        <dbReference type="ARBA" id="ARBA00022679"/>
    </source>
</evidence>
<keyword evidence="3" id="KW-0997">Cell inner membrane</keyword>
<dbReference type="PIRSF" id="PIRSF026649">
    <property type="entry name" value="MsbB"/>
    <property type="match status" value="1"/>
</dbReference>
<dbReference type="PANTHER" id="PTHR30606:SF10">
    <property type="entry name" value="PHOSPHATIDYLINOSITOL MANNOSIDE ACYLTRANSFERASE"/>
    <property type="match status" value="1"/>
</dbReference>
<organism evidence="7 8">
    <name type="scientific">Aquabacterium commune</name>
    <dbReference type="NCBI Taxonomy" id="70586"/>
    <lineage>
        <taxon>Bacteria</taxon>
        <taxon>Pseudomonadati</taxon>
        <taxon>Pseudomonadota</taxon>
        <taxon>Betaproteobacteria</taxon>
        <taxon>Burkholderiales</taxon>
        <taxon>Aquabacterium</taxon>
    </lineage>
</organism>
<sequence>MSRLFALLSAWPLSLLHPLGSLLGWLAFLLSPTYRRRLVAHGRAAGLSAWRVAGAVAHAGKMVGELPLLWGRPRDRALGDAVQWVHPEVVTQALAEGRGLLLLTPHLGCFEITAQAYAERFGAQQPITALYRPAKQAWLAEMMKNARNRPGMLTSPATLGGVRQMLRALKSGQTVGLLPDQVPPEGMGVWAPFFGRSAYTMTMAAKLVAQTRCAVVLLRGERLGPLARWHRGCAYVVHAARVSPETEAVLASGDAAQSAAAINQLMESLIMQAPEQYLWGYNRYKGPRSDILTSATTAPGDKDRA</sequence>
<protein>
    <submittedName>
        <fullName evidence="7">KDO2-lipid IV(A) lauroyltransferase</fullName>
    </submittedName>
</protein>
<dbReference type="PANTHER" id="PTHR30606">
    <property type="entry name" value="LIPID A BIOSYNTHESIS LAUROYL ACYLTRANSFERASE"/>
    <property type="match status" value="1"/>
</dbReference>
<dbReference type="Proteomes" id="UP000294593">
    <property type="component" value="Unassembled WGS sequence"/>
</dbReference>
<keyword evidence="6" id="KW-0012">Acyltransferase</keyword>
<dbReference type="GO" id="GO:0016746">
    <property type="term" value="F:acyltransferase activity"/>
    <property type="evidence" value="ECO:0007669"/>
    <property type="project" value="UniProtKB-KW"/>
</dbReference>
<dbReference type="Pfam" id="PF03279">
    <property type="entry name" value="Lip_A_acyltrans"/>
    <property type="match status" value="1"/>
</dbReference>
<evidence type="ECO:0000256" key="5">
    <source>
        <dbReference type="ARBA" id="ARBA00023136"/>
    </source>
</evidence>